<dbReference type="EMBL" id="LUTY01000556">
    <property type="protein sequence ID" value="OAD23101.1"/>
    <property type="molecule type" value="Genomic_DNA"/>
</dbReference>
<name>A0A176S4Q8_9GAMM</name>
<protein>
    <submittedName>
        <fullName evidence="1">Secreted protein</fullName>
    </submittedName>
</protein>
<gene>
    <name evidence="1" type="ORF">THIOM_001073</name>
</gene>
<evidence type="ECO:0000313" key="1">
    <source>
        <dbReference type="EMBL" id="OAD23101.1"/>
    </source>
</evidence>
<keyword evidence="2" id="KW-1185">Reference proteome</keyword>
<organism evidence="1 2">
    <name type="scientific">Candidatus Thiomargarita nelsonii</name>
    <dbReference type="NCBI Taxonomy" id="1003181"/>
    <lineage>
        <taxon>Bacteria</taxon>
        <taxon>Pseudomonadati</taxon>
        <taxon>Pseudomonadota</taxon>
        <taxon>Gammaproteobacteria</taxon>
        <taxon>Thiotrichales</taxon>
        <taxon>Thiotrichaceae</taxon>
        <taxon>Thiomargarita</taxon>
    </lineage>
</organism>
<reference evidence="1 2" key="1">
    <citation type="submission" date="2016-05" db="EMBL/GenBank/DDBJ databases">
        <title>Single-cell genome of chain-forming Candidatus Thiomargarita nelsonii and comparison to other large sulfur-oxidizing bacteria.</title>
        <authorList>
            <person name="Winkel M."/>
            <person name="Salman V."/>
            <person name="Woyke T."/>
            <person name="Schulz-Vogt H."/>
            <person name="Richter M."/>
            <person name="Flood B."/>
            <person name="Bailey J."/>
            <person name="Amann R."/>
            <person name="Mussmann M."/>
        </authorList>
    </citation>
    <scope>NUCLEOTIDE SEQUENCE [LARGE SCALE GENOMIC DNA]</scope>
    <source>
        <strain evidence="1 2">THI036</strain>
    </source>
</reference>
<dbReference type="AlphaFoldDB" id="A0A176S4Q8"/>
<evidence type="ECO:0000313" key="2">
    <source>
        <dbReference type="Proteomes" id="UP000076962"/>
    </source>
</evidence>
<comment type="caution">
    <text evidence="1">The sequence shown here is derived from an EMBL/GenBank/DDBJ whole genome shotgun (WGS) entry which is preliminary data.</text>
</comment>
<accession>A0A176S4Q8</accession>
<proteinExistence type="predicted"/>
<dbReference type="Proteomes" id="UP000076962">
    <property type="component" value="Unassembled WGS sequence"/>
</dbReference>
<sequence length="157" mass="18219">MIRLTLLKILVLMVFTVSLPVKAGKIDITQALLAQPEVVQGISSICHDICKGNNRKSWLTWAELDILPGTYSILNAHIRLRNRHIWKIFGKKRTAYSDHSTLKIKAHINNETCKASVHHKDIHFTNDLYKIGWWLARRLDNIFDFLPRIKRQLPICN</sequence>